<dbReference type="Proteomes" id="UP000654922">
    <property type="component" value="Unassembled WGS sequence"/>
</dbReference>
<dbReference type="Pfam" id="PF14040">
    <property type="entry name" value="DNase_NucA_NucB"/>
    <property type="match status" value="1"/>
</dbReference>
<organism evidence="3 4">
    <name type="scientific">Aspergillus felis</name>
    <dbReference type="NCBI Taxonomy" id="1287682"/>
    <lineage>
        <taxon>Eukaryota</taxon>
        <taxon>Fungi</taxon>
        <taxon>Dikarya</taxon>
        <taxon>Ascomycota</taxon>
        <taxon>Pezizomycotina</taxon>
        <taxon>Eurotiomycetes</taxon>
        <taxon>Eurotiomycetidae</taxon>
        <taxon>Eurotiales</taxon>
        <taxon>Aspergillaceae</taxon>
        <taxon>Aspergillus</taxon>
        <taxon>Aspergillus subgen. Fumigati</taxon>
    </lineage>
</organism>
<gene>
    <name evidence="3" type="ORF">CNMCM5623_008774</name>
</gene>
<dbReference type="OrthoDB" id="2748312at2759"/>
<dbReference type="AlphaFoldDB" id="A0A8H6UL86"/>
<name>A0A8H6UL86_9EURO</name>
<feature type="domain" description="Deoxyribonuclease NucA/NucB" evidence="2">
    <location>
        <begin position="91"/>
        <end position="180"/>
    </location>
</feature>
<evidence type="ECO:0000313" key="3">
    <source>
        <dbReference type="EMBL" id="KAF7155894.1"/>
    </source>
</evidence>
<proteinExistence type="predicted"/>
<evidence type="ECO:0000259" key="2">
    <source>
        <dbReference type="Pfam" id="PF14040"/>
    </source>
</evidence>
<evidence type="ECO:0000313" key="4">
    <source>
        <dbReference type="Proteomes" id="UP000654922"/>
    </source>
</evidence>
<evidence type="ECO:0000256" key="1">
    <source>
        <dbReference type="SAM" id="SignalP"/>
    </source>
</evidence>
<reference evidence="3" key="1">
    <citation type="submission" date="2020-06" db="EMBL/GenBank/DDBJ databases">
        <title>Draft genome sequences of strains closely related to Aspergillus parafelis and Aspergillus hiratsukae.</title>
        <authorList>
            <person name="Dos Santos R.A.C."/>
            <person name="Rivero-Menendez O."/>
            <person name="Steenwyk J.L."/>
            <person name="Mead M.E."/>
            <person name="Goldman G.H."/>
            <person name="Alastruey-Izquierdo A."/>
            <person name="Rokas A."/>
        </authorList>
    </citation>
    <scope>NUCLEOTIDE SEQUENCE</scope>
    <source>
        <strain evidence="3">CNM-CM5623</strain>
    </source>
</reference>
<protein>
    <recommendedName>
        <fullName evidence="2">Deoxyribonuclease NucA/NucB domain-containing protein</fullName>
    </recommendedName>
</protein>
<sequence length="250" mass="27811">MLFQYLINRLCLLSLFCSLALAAPVDKLADDAALIARADDNGKGSRKSNPKDATFDVTEWKDISEQDCYVMLCLKDGERTWQRINTPGLDEVHYKESGAKAVPFRKDNVPKRHTEQINPNPGTKTETNSAEEFPWESMAQGGSGANLLPATRYQQRQQGNAIKNGYRKSEIDLGDWFKITFTGDLGPICQALQKDPPDTSICKNPEESLFGKKINLNNFVWYMAKVGGGLVYYHAAGDSKAHNCESPALM</sequence>
<comment type="caution">
    <text evidence="3">The sequence shown here is derived from an EMBL/GenBank/DDBJ whole genome shotgun (WGS) entry which is preliminary data.</text>
</comment>
<dbReference type="InterPro" id="IPR029476">
    <property type="entry name" value="DNase_NucA_NucB"/>
</dbReference>
<feature type="chain" id="PRO_5034138472" description="Deoxyribonuclease NucA/NucB domain-containing protein" evidence="1">
    <location>
        <begin position="23"/>
        <end position="250"/>
    </location>
</feature>
<accession>A0A8H6UL86</accession>
<keyword evidence="1" id="KW-0732">Signal</keyword>
<feature type="signal peptide" evidence="1">
    <location>
        <begin position="1"/>
        <end position="22"/>
    </location>
</feature>
<dbReference type="EMBL" id="JACBAE010001400">
    <property type="protein sequence ID" value="KAF7155894.1"/>
    <property type="molecule type" value="Genomic_DNA"/>
</dbReference>